<dbReference type="PANTHER" id="PTHR38643:SF1">
    <property type="entry name" value="PURINE NUCLEOSIDE PERMEASE C285.05-RELATED"/>
    <property type="match status" value="1"/>
</dbReference>
<dbReference type="GeneID" id="83057760"/>
<dbReference type="Proteomes" id="UP000093044">
    <property type="component" value="Chromosome"/>
</dbReference>
<reference evidence="2" key="1">
    <citation type="submission" date="2016-08" db="EMBL/GenBank/DDBJ databases">
        <title>Complete genome of Cloacibacillus porcorum.</title>
        <authorList>
            <person name="Looft T."/>
            <person name="Bayles D.O."/>
            <person name="Alt D.P."/>
        </authorList>
    </citation>
    <scope>NUCLEOTIDE SEQUENCE [LARGE SCALE GENOMIC DNA]</scope>
    <source>
        <strain evidence="2">CL-84</strain>
    </source>
</reference>
<evidence type="ECO:0000313" key="2">
    <source>
        <dbReference type="EMBL" id="ANZ44995.1"/>
    </source>
</evidence>
<dbReference type="STRING" id="1197717.BED41_07835"/>
<dbReference type="GO" id="GO:0055085">
    <property type="term" value="P:transmembrane transport"/>
    <property type="evidence" value="ECO:0007669"/>
    <property type="project" value="InterPro"/>
</dbReference>
<dbReference type="EMBL" id="CP016757">
    <property type="protein sequence ID" value="ANZ44995.1"/>
    <property type="molecule type" value="Genomic_DNA"/>
</dbReference>
<name>A0A1B2I4T4_9BACT</name>
<dbReference type="Pfam" id="PF06516">
    <property type="entry name" value="NUP"/>
    <property type="match status" value="1"/>
</dbReference>
<dbReference type="InterPro" id="IPR009486">
    <property type="entry name" value="Pur_nuclsid_perm"/>
</dbReference>
<gene>
    <name evidence="2" type="ORF">BED41_07835</name>
</gene>
<keyword evidence="3" id="KW-1185">Reference proteome</keyword>
<proteinExistence type="predicted"/>
<evidence type="ECO:0000256" key="1">
    <source>
        <dbReference type="SAM" id="SignalP"/>
    </source>
</evidence>
<organism evidence="2 3">
    <name type="scientific">Cloacibacillus porcorum</name>
    <dbReference type="NCBI Taxonomy" id="1197717"/>
    <lineage>
        <taxon>Bacteria</taxon>
        <taxon>Thermotogati</taxon>
        <taxon>Synergistota</taxon>
        <taxon>Synergistia</taxon>
        <taxon>Synergistales</taxon>
        <taxon>Synergistaceae</taxon>
        <taxon>Cloacibacillus</taxon>
    </lineage>
</organism>
<dbReference type="PANTHER" id="PTHR38643">
    <property type="entry name" value="PURINE NUCLEOSIDE PERMEASE C285.05-RELATED"/>
    <property type="match status" value="1"/>
</dbReference>
<dbReference type="AlphaFoldDB" id="A0A1B2I4T4"/>
<protein>
    <recommendedName>
        <fullName evidence="4">Nucleoside phosphorylase domain-containing protein</fullName>
    </recommendedName>
</protein>
<feature type="chain" id="PRO_5008538923" description="Nucleoside phosphorylase domain-containing protein" evidence="1">
    <location>
        <begin position="25"/>
        <end position="320"/>
    </location>
</feature>
<dbReference type="KEGG" id="cpor:BED41_07835"/>
<feature type="signal peptide" evidence="1">
    <location>
        <begin position="1"/>
        <end position="24"/>
    </location>
</feature>
<keyword evidence="1" id="KW-0732">Signal</keyword>
<accession>A0A1B2I4T4</accession>
<evidence type="ECO:0008006" key="4">
    <source>
        <dbReference type="Google" id="ProtNLM"/>
    </source>
</evidence>
<evidence type="ECO:0000313" key="3">
    <source>
        <dbReference type="Proteomes" id="UP000093044"/>
    </source>
</evidence>
<dbReference type="RefSeq" id="WP_066744643.1">
    <property type="nucleotide sequence ID" value="NZ_CP016757.1"/>
</dbReference>
<sequence length="320" mass="35613">MKLKVLIISFLFCLSLFSVSPAKAEVIPLKVVILTTYTVEDIARVPLKYSLEIKRWYDKNFSNAEYYRVKGTDSYIYIKDGLAFITIAKGKKGAVGSLSALLKDPRFDFSEAYFVVTGSASVPPQAASTGSVCIAEWVLDHEYKTTAVKKGKKKIMVAKSGSLFRLNEDLIKWSLLLNKDTKLTDNAKAAKHRDRYPSKTAQSDPFIFTATSVTVSPKKTGGEASAQAERLCREHKAGRYGILQEEDNAIAYVLKQSRHLERLLIIRSGTDFDQLPHGMKKAVSSGAFAISVVNNYRAAAPLVKEILGNWHEWKRGVPKI</sequence>